<keyword evidence="4" id="KW-1185">Reference proteome</keyword>
<dbReference type="PANTHER" id="PTHR46268:SF6">
    <property type="entry name" value="UNIVERSAL STRESS PROTEIN UP12"/>
    <property type="match status" value="1"/>
</dbReference>
<evidence type="ECO:0000256" key="1">
    <source>
        <dbReference type="ARBA" id="ARBA00008791"/>
    </source>
</evidence>
<dbReference type="InterPro" id="IPR006015">
    <property type="entry name" value="Universal_stress_UspA"/>
</dbReference>
<organism evidence="3 4">
    <name type="scientific">Bizionia argentinensis JUB59</name>
    <dbReference type="NCBI Taxonomy" id="1046627"/>
    <lineage>
        <taxon>Bacteria</taxon>
        <taxon>Pseudomonadati</taxon>
        <taxon>Bacteroidota</taxon>
        <taxon>Flavobacteriia</taxon>
        <taxon>Flavobacteriales</taxon>
        <taxon>Flavobacteriaceae</taxon>
        <taxon>Bizionia</taxon>
    </lineage>
</organism>
<dbReference type="CDD" id="cd00293">
    <property type="entry name" value="USP-like"/>
    <property type="match status" value="1"/>
</dbReference>
<evidence type="ECO:0000313" key="3">
    <source>
        <dbReference type="EMBL" id="EGV43537.1"/>
    </source>
</evidence>
<dbReference type="PRINTS" id="PR01438">
    <property type="entry name" value="UNVRSLSTRESS"/>
</dbReference>
<gene>
    <name evidence="3" type="ORF">BZARG_1392</name>
</gene>
<name>G2EDP1_9FLAO</name>
<dbReference type="STRING" id="1046627.BZARG_1392"/>
<dbReference type="RefSeq" id="WP_008637186.1">
    <property type="nucleotide sequence ID" value="NZ_AFXZ01000025.1"/>
</dbReference>
<dbReference type="PANTHER" id="PTHR46268">
    <property type="entry name" value="STRESS RESPONSE PROTEIN NHAX"/>
    <property type="match status" value="1"/>
</dbReference>
<dbReference type="eggNOG" id="COG0589">
    <property type="taxonomic scope" value="Bacteria"/>
</dbReference>
<dbReference type="Gene3D" id="3.40.50.620">
    <property type="entry name" value="HUPs"/>
    <property type="match status" value="2"/>
</dbReference>
<reference evidence="3 4" key="1">
    <citation type="journal article" date="2008" name="Int. J. Syst. Evol. Microbiol.">
        <title>Bizionia argentinensis sp. nov., isolated from surface marine water in Antarctica.</title>
        <authorList>
            <person name="Bercovich A."/>
            <person name="Vazquez S.C."/>
            <person name="Yankilevich P."/>
            <person name="Coria S.H."/>
            <person name="Foti M."/>
            <person name="Hernandez E."/>
            <person name="Vidal A."/>
            <person name="Ruberto L."/>
            <person name="Melo C."/>
            <person name="Marenssi S."/>
            <person name="Criscuolo M."/>
            <person name="Memoli M."/>
            <person name="Arguelles M."/>
            <person name="Mac Cormack W.P."/>
        </authorList>
    </citation>
    <scope>NUCLEOTIDE SEQUENCE [LARGE SCALE GENOMIC DNA]</scope>
    <source>
        <strain evidence="3 4">JUB59</strain>
    </source>
</reference>
<feature type="domain" description="UspA" evidence="2">
    <location>
        <begin position="1"/>
        <end position="145"/>
    </location>
</feature>
<dbReference type="InterPro" id="IPR006016">
    <property type="entry name" value="UspA"/>
</dbReference>
<proteinExistence type="inferred from homology"/>
<dbReference type="Pfam" id="PF00582">
    <property type="entry name" value="Usp"/>
    <property type="match status" value="1"/>
</dbReference>
<dbReference type="SUPFAM" id="SSF52402">
    <property type="entry name" value="Adenine nucleotide alpha hydrolases-like"/>
    <property type="match status" value="2"/>
</dbReference>
<protein>
    <submittedName>
        <fullName evidence="3">Universal stress protein</fullName>
    </submittedName>
</protein>
<comment type="similarity">
    <text evidence="1">Belongs to the universal stress protein A family.</text>
</comment>
<accession>G2EDP1</accession>
<dbReference type="EMBL" id="AFXZ01000025">
    <property type="protein sequence ID" value="EGV43537.1"/>
    <property type="molecule type" value="Genomic_DNA"/>
</dbReference>
<dbReference type="Proteomes" id="UP000003730">
    <property type="component" value="Unassembled WGS sequence"/>
</dbReference>
<dbReference type="InterPro" id="IPR014729">
    <property type="entry name" value="Rossmann-like_a/b/a_fold"/>
</dbReference>
<sequence length="280" mass="32365">MRQILMPTDFSENAKNAIKYASELFKYERCVFYFLHTYEDTIYENSELTRETLQEIEKSIQADVEAKLAETLAHVNALSPNPRHKYHAIASNNSLVDETDKQVEAHNIDLIVMGTRGETNDPKVLFGSHTLQVLKYVQCPVLAVPENYVYTQPKHILFPTNLMIPYKRRELKLLCEIAAPYRAEIDLLYVSKSSNLSLRQEDNLAFVKGVVSKNDINLITESHHDIVSAIHQYIEKHETDMLVMVNTRQSFFEVMLMQSAVDKMTLQVNIPFLVMQNLRR</sequence>
<dbReference type="OrthoDB" id="9788959at2"/>
<dbReference type="AlphaFoldDB" id="G2EDP1"/>
<evidence type="ECO:0000259" key="2">
    <source>
        <dbReference type="Pfam" id="PF00582"/>
    </source>
</evidence>
<comment type="caution">
    <text evidence="3">The sequence shown here is derived from an EMBL/GenBank/DDBJ whole genome shotgun (WGS) entry which is preliminary data.</text>
</comment>
<evidence type="ECO:0000313" key="4">
    <source>
        <dbReference type="Proteomes" id="UP000003730"/>
    </source>
</evidence>